<keyword evidence="3" id="KW-1185">Reference proteome</keyword>
<dbReference type="InterPro" id="IPR036890">
    <property type="entry name" value="HATPase_C_sf"/>
</dbReference>
<name>A0AAV7PSE7_PLEWA</name>
<dbReference type="Pfam" id="PF25794">
    <property type="entry name" value="SACS"/>
    <property type="match status" value="1"/>
</dbReference>
<feature type="domain" description="Sacsin/Nov" evidence="1">
    <location>
        <begin position="17"/>
        <end position="251"/>
    </location>
</feature>
<dbReference type="PANTHER" id="PTHR46919">
    <property type="entry name" value="ZINC FINGER, C3HC4 TYPE (RING FINGER) FAMILY PROTEIN"/>
    <property type="match status" value="1"/>
</dbReference>
<evidence type="ECO:0000313" key="3">
    <source>
        <dbReference type="Proteomes" id="UP001066276"/>
    </source>
</evidence>
<dbReference type="PANTHER" id="PTHR46919:SF2">
    <property type="entry name" value="SACSIN"/>
    <property type="match status" value="1"/>
</dbReference>
<dbReference type="AlphaFoldDB" id="A0AAV7PSE7"/>
<dbReference type="EMBL" id="JANPWB010000011">
    <property type="protein sequence ID" value="KAJ1131168.1"/>
    <property type="molecule type" value="Genomic_DNA"/>
</dbReference>
<proteinExistence type="predicted"/>
<accession>A0AAV7PSE7</accession>
<evidence type="ECO:0000259" key="1">
    <source>
        <dbReference type="Pfam" id="PF25794"/>
    </source>
</evidence>
<reference evidence="2" key="1">
    <citation type="journal article" date="2022" name="bioRxiv">
        <title>Sequencing and chromosome-scale assembly of the giantPleurodeles waltlgenome.</title>
        <authorList>
            <person name="Brown T."/>
            <person name="Elewa A."/>
            <person name="Iarovenko S."/>
            <person name="Subramanian E."/>
            <person name="Araus A.J."/>
            <person name="Petzold A."/>
            <person name="Susuki M."/>
            <person name="Suzuki K.-i.T."/>
            <person name="Hayashi T."/>
            <person name="Toyoda A."/>
            <person name="Oliveira C."/>
            <person name="Osipova E."/>
            <person name="Leigh N.D."/>
            <person name="Simon A."/>
            <person name="Yun M.H."/>
        </authorList>
    </citation>
    <scope>NUCLEOTIDE SEQUENCE</scope>
    <source>
        <strain evidence="2">20211129_DDA</strain>
        <tissue evidence="2">Liver</tissue>
    </source>
</reference>
<dbReference type="Proteomes" id="UP001066276">
    <property type="component" value="Chromosome 7"/>
</dbReference>
<organism evidence="2 3">
    <name type="scientific">Pleurodeles waltl</name>
    <name type="common">Iberian ribbed newt</name>
    <dbReference type="NCBI Taxonomy" id="8319"/>
    <lineage>
        <taxon>Eukaryota</taxon>
        <taxon>Metazoa</taxon>
        <taxon>Chordata</taxon>
        <taxon>Craniata</taxon>
        <taxon>Vertebrata</taxon>
        <taxon>Euteleostomi</taxon>
        <taxon>Amphibia</taxon>
        <taxon>Batrachia</taxon>
        <taxon>Caudata</taxon>
        <taxon>Salamandroidea</taxon>
        <taxon>Salamandridae</taxon>
        <taxon>Pleurodelinae</taxon>
        <taxon>Pleurodeles</taxon>
    </lineage>
</organism>
<comment type="caution">
    <text evidence="2">The sequence shown here is derived from an EMBL/GenBank/DDBJ whole genome shotgun (WGS) entry which is preliminary data.</text>
</comment>
<gene>
    <name evidence="2" type="ORF">NDU88_009509</name>
</gene>
<evidence type="ECO:0000313" key="2">
    <source>
        <dbReference type="EMBL" id="KAJ1131168.1"/>
    </source>
</evidence>
<dbReference type="InterPro" id="IPR058210">
    <property type="entry name" value="SACS/Nov_dom"/>
</dbReference>
<dbReference type="NCBIfam" id="NF047352">
    <property type="entry name" value="P_loop_sacsin"/>
    <property type="match status" value="1"/>
</dbReference>
<protein>
    <recommendedName>
        <fullName evidence="1">Sacsin/Nov domain-containing protein</fullName>
    </recommendedName>
</protein>
<sequence>MVGIRYTRNSFSQKTPPYLVYLQNILHKYPDGGQILKELLQNADDAGGSKVIFFLDERDYGTETLYSNELADFQGPALFAYNNATFSDSDWEGIQNTGKSIKLKDPNTVGRFGLGFSSVYHITDIPAVLSGKYIGMLDPQWTAFDDGGFKWNLEDNEDQNDIKALTDQFLSFSKAVSAISGGKWDTIIESGFFNGTLFRFPLRLSFSKISDNLYSSEKVQELFRCFRKDATINLLFLRNITQVALKIIGRDGTVKDLMTASVNSEDNKTFQNIDVSSSKLLSSLKVKATSLKSQGRMDEECRWLVVGSTIKKGSFQDLEDLANRLNNFPTISVAYSLEHADNTFCEGRLCCFLPLPDREENKTQLPVHINASFDLTDDRRSIKWVEADQQDDSAQWNHLLVEKVLPLVYCQAVQAVVSFVRSSGGPATLAYGIWPDPSQTQHKQRWHRLTKRIAIELLNMDVLCPIANNIQWLKPSHAIFLPIIEDCNIIHALEELLVCVGEPLVKVPPHVIGVINLAAECVKTATPSFIRKILK</sequence>
<dbReference type="SUPFAM" id="SSF55874">
    <property type="entry name" value="ATPase domain of HSP90 chaperone/DNA topoisomerase II/histidine kinase"/>
    <property type="match status" value="1"/>
</dbReference>